<evidence type="ECO:0000256" key="4">
    <source>
        <dbReference type="ARBA" id="ARBA00023163"/>
    </source>
</evidence>
<feature type="domain" description="HTH tetR-type" evidence="6">
    <location>
        <begin position="20"/>
        <end position="80"/>
    </location>
</feature>
<dbReference type="Pfam" id="PF00440">
    <property type="entry name" value="TetR_N"/>
    <property type="match status" value="1"/>
</dbReference>
<dbReference type="InterPro" id="IPR009057">
    <property type="entry name" value="Homeodomain-like_sf"/>
</dbReference>
<dbReference type="Gene3D" id="1.10.10.60">
    <property type="entry name" value="Homeodomain-like"/>
    <property type="match status" value="1"/>
</dbReference>
<organism evidence="7 8">
    <name type="scientific">Candidatus Polarisedimenticola svalbardensis</name>
    <dbReference type="NCBI Taxonomy" id="2886004"/>
    <lineage>
        <taxon>Bacteria</taxon>
        <taxon>Pseudomonadati</taxon>
        <taxon>Acidobacteriota</taxon>
        <taxon>Candidatus Polarisedimenticolia</taxon>
        <taxon>Candidatus Polarisedimenticolales</taxon>
        <taxon>Candidatus Polarisedimenticolaceae</taxon>
        <taxon>Candidatus Polarisedimenticola</taxon>
    </lineage>
</organism>
<dbReference type="SUPFAM" id="SSF48498">
    <property type="entry name" value="Tetracyclin repressor-like, C-terminal domain"/>
    <property type="match status" value="1"/>
</dbReference>
<dbReference type="GO" id="GO:0003700">
    <property type="term" value="F:DNA-binding transcription factor activity"/>
    <property type="evidence" value="ECO:0007669"/>
    <property type="project" value="TreeGrafter"/>
</dbReference>
<dbReference type="PRINTS" id="PR00455">
    <property type="entry name" value="HTHTETR"/>
</dbReference>
<dbReference type="InterPro" id="IPR036271">
    <property type="entry name" value="Tet_transcr_reg_TetR-rel_C_sf"/>
</dbReference>
<dbReference type="PROSITE" id="PS50977">
    <property type="entry name" value="HTH_TETR_2"/>
    <property type="match status" value="1"/>
</dbReference>
<dbReference type="InterPro" id="IPR050109">
    <property type="entry name" value="HTH-type_TetR-like_transc_reg"/>
</dbReference>
<reference evidence="7 8" key="1">
    <citation type="submission" date="2020-08" db="EMBL/GenBank/DDBJ databases">
        <title>Acidobacteriota in marine sediments use diverse sulfur dissimilation pathways.</title>
        <authorList>
            <person name="Wasmund K."/>
        </authorList>
    </citation>
    <scope>NUCLEOTIDE SEQUENCE [LARGE SCALE GENOMIC DNA]</scope>
    <source>
        <strain evidence="7">MAG AM4</strain>
    </source>
</reference>
<keyword evidence="3 5" id="KW-0238">DNA-binding</keyword>
<sequence>MVQLLNSRSNAENRIQRRAEGRRQEILRAAARVFRRRGFDAAGMREIAEEADLSPGNLYHYFKGKQEILYYCQDRALDTMLATLEQAATGETVSLRLTQVLTAHVRCILDDMEGAAAHLVVDAFPLELRRPIVAKRDRYETGVRKLVEEGEQSGEFSVQEPVIITRAILGALNWTAQWFDPDGRKNPGEVAEIIAAYLVRGLRGETRT</sequence>
<evidence type="ECO:0000259" key="6">
    <source>
        <dbReference type="PROSITE" id="PS50977"/>
    </source>
</evidence>
<dbReference type="Pfam" id="PF17932">
    <property type="entry name" value="TetR_C_24"/>
    <property type="match status" value="1"/>
</dbReference>
<evidence type="ECO:0000256" key="1">
    <source>
        <dbReference type="ARBA" id="ARBA00022491"/>
    </source>
</evidence>
<proteinExistence type="predicted"/>
<gene>
    <name evidence="7" type="ORF">IFK94_08720</name>
</gene>
<dbReference type="SUPFAM" id="SSF46689">
    <property type="entry name" value="Homeodomain-like"/>
    <property type="match status" value="1"/>
</dbReference>
<dbReference type="PANTHER" id="PTHR30055">
    <property type="entry name" value="HTH-TYPE TRANSCRIPTIONAL REGULATOR RUTR"/>
    <property type="match status" value="1"/>
</dbReference>
<keyword evidence="1" id="KW-0678">Repressor</keyword>
<evidence type="ECO:0000256" key="3">
    <source>
        <dbReference type="ARBA" id="ARBA00023125"/>
    </source>
</evidence>
<dbReference type="AlphaFoldDB" id="A0A8J6XX49"/>
<keyword evidence="2" id="KW-0805">Transcription regulation</keyword>
<dbReference type="EMBL" id="JACXWD010000024">
    <property type="protein sequence ID" value="MBD3868196.1"/>
    <property type="molecule type" value="Genomic_DNA"/>
</dbReference>
<name>A0A8J6XX49_9BACT</name>
<evidence type="ECO:0000256" key="2">
    <source>
        <dbReference type="ARBA" id="ARBA00023015"/>
    </source>
</evidence>
<accession>A0A8J6XX49</accession>
<dbReference type="Proteomes" id="UP000648239">
    <property type="component" value="Unassembled WGS sequence"/>
</dbReference>
<dbReference type="InterPro" id="IPR041490">
    <property type="entry name" value="KstR2_TetR_C"/>
</dbReference>
<dbReference type="InterPro" id="IPR001647">
    <property type="entry name" value="HTH_TetR"/>
</dbReference>
<keyword evidence="4" id="KW-0804">Transcription</keyword>
<evidence type="ECO:0000313" key="7">
    <source>
        <dbReference type="EMBL" id="MBD3868196.1"/>
    </source>
</evidence>
<protein>
    <submittedName>
        <fullName evidence="7">TetR family transcriptional regulator</fullName>
    </submittedName>
</protein>
<evidence type="ECO:0000313" key="8">
    <source>
        <dbReference type="Proteomes" id="UP000648239"/>
    </source>
</evidence>
<dbReference type="PANTHER" id="PTHR30055:SF175">
    <property type="entry name" value="HTH-TYPE TRANSCRIPTIONAL REPRESSOR KSTR2"/>
    <property type="match status" value="1"/>
</dbReference>
<evidence type="ECO:0000256" key="5">
    <source>
        <dbReference type="PROSITE-ProRule" id="PRU00335"/>
    </source>
</evidence>
<feature type="DNA-binding region" description="H-T-H motif" evidence="5">
    <location>
        <begin position="43"/>
        <end position="62"/>
    </location>
</feature>
<dbReference type="GO" id="GO:0000976">
    <property type="term" value="F:transcription cis-regulatory region binding"/>
    <property type="evidence" value="ECO:0007669"/>
    <property type="project" value="TreeGrafter"/>
</dbReference>
<comment type="caution">
    <text evidence="7">The sequence shown here is derived from an EMBL/GenBank/DDBJ whole genome shotgun (WGS) entry which is preliminary data.</text>
</comment>
<dbReference type="Gene3D" id="1.10.357.10">
    <property type="entry name" value="Tetracycline Repressor, domain 2"/>
    <property type="match status" value="1"/>
</dbReference>